<protein>
    <submittedName>
        <fullName evidence="5">(spotted green pufferfish) hypothetical protein</fullName>
    </submittedName>
</protein>
<dbReference type="OrthoDB" id="6372431at2759"/>
<comment type="caution">
    <text evidence="5">The sequence shown here is derived from an EMBL/GenBank/DDBJ whole genome shotgun (WGS) entry which is preliminary data.</text>
</comment>
<dbReference type="Gene3D" id="3.30.420.40">
    <property type="match status" value="1"/>
</dbReference>
<dbReference type="InterPro" id="IPR000407">
    <property type="entry name" value="GDA1_CD39_NTPase"/>
</dbReference>
<evidence type="ECO:0000256" key="1">
    <source>
        <dbReference type="ARBA" id="ARBA00009283"/>
    </source>
</evidence>
<evidence type="ECO:0000256" key="2">
    <source>
        <dbReference type="ARBA" id="ARBA00022801"/>
    </source>
</evidence>
<dbReference type="Pfam" id="PF01150">
    <property type="entry name" value="GDA1_CD39"/>
    <property type="match status" value="2"/>
</dbReference>
<dbReference type="PANTHER" id="PTHR11782:SF29">
    <property type="entry name" value="ECTONUCLEOSIDE TRIPHOSPHATE DIPHOSPHOHYDROLASE 4"/>
    <property type="match status" value="1"/>
</dbReference>
<sequence>VNRISFSCLLPASWHFSLSSQMIPRLLTPSPRQLFFIGLVLCLMGLLYLLIVTGNGHGGWIRKEDHFHRHLARVTDVDATDTSNPNLNYGLVVDCGSSGSRVFVYCWPRHNGNLHELLNIQQMRDQHRKPVVMKIKPGISKLAKTPEKASDYIYPLLSFAAQHIPKSKHQETPLYILCTAGMRILPESQQEAILEDLRTDIPVHFNFLFSDSHVEVISGKQEDSDYSSLHAHFSLLRFFFSFLCNCMAFLALLFTNYWDVQFLVIIGKSNAIEYFLSYHHSHADFSFGSQEEVAKNLLAEFNLGCDAHRTEHVYRVYVSTFLGFGGNAARQRYEESLIINTSARNRLLGQHVGETAESPVLDPCLPADLQDEIGPSGLHLRGTGDFDQCRQILQPFLNRTNETQTSLSGVYQPAIDYNSSQFYGFSEFYYCTEDVLRIGGDYNATEYAQAAKARLLFNPVEDPEGAIQLWLVCITCRCSPTEGYTAGNSQRNTFSLAAQLLLCQQPLLIPGLLLHCAVVYYFVLAETPAYPSARGPALHPLLCTVVGSRPPLTHTPNQPLNFVQQ</sequence>
<gene>
    <name evidence="5" type="ORF">GSTENG00020435001</name>
</gene>
<feature type="active site" description="Proton acceptor" evidence="3">
    <location>
        <position position="222"/>
    </location>
</feature>
<keyword evidence="4" id="KW-0812">Transmembrane</keyword>
<dbReference type="FunFam" id="3.30.420.40:FF:000057">
    <property type="entry name" value="Ectonucleoside triphosphate diphosphohydrolase 4"/>
    <property type="match status" value="1"/>
</dbReference>
<dbReference type="GO" id="GO:0016020">
    <property type="term" value="C:membrane"/>
    <property type="evidence" value="ECO:0007669"/>
    <property type="project" value="TreeGrafter"/>
</dbReference>
<dbReference type="PANTHER" id="PTHR11782">
    <property type="entry name" value="ADENOSINE/GUANOSINE DIPHOSPHATASE"/>
    <property type="match status" value="1"/>
</dbReference>
<evidence type="ECO:0000313" key="5">
    <source>
        <dbReference type="EMBL" id="CAG01610.1"/>
    </source>
</evidence>
<dbReference type="EMBL" id="CAAE01014652">
    <property type="protein sequence ID" value="CAG01610.1"/>
    <property type="molecule type" value="Genomic_DNA"/>
</dbReference>
<comment type="similarity">
    <text evidence="1">Belongs to the GDA1/CD39 NTPase family.</text>
</comment>
<proteinExistence type="inferred from homology"/>
<name>Q4SCM2_TETNG</name>
<organism evidence="5">
    <name type="scientific">Tetraodon nigroviridis</name>
    <name type="common">Spotted green pufferfish</name>
    <name type="synonym">Chelonodon nigroviridis</name>
    <dbReference type="NCBI Taxonomy" id="99883"/>
    <lineage>
        <taxon>Eukaryota</taxon>
        <taxon>Metazoa</taxon>
        <taxon>Chordata</taxon>
        <taxon>Craniata</taxon>
        <taxon>Vertebrata</taxon>
        <taxon>Euteleostomi</taxon>
        <taxon>Actinopterygii</taxon>
        <taxon>Neopterygii</taxon>
        <taxon>Teleostei</taxon>
        <taxon>Neoteleostei</taxon>
        <taxon>Acanthomorphata</taxon>
        <taxon>Eupercaria</taxon>
        <taxon>Tetraodontiformes</taxon>
        <taxon>Tetradontoidea</taxon>
        <taxon>Tetraodontidae</taxon>
        <taxon>Tetraodon</taxon>
    </lineage>
</organism>
<dbReference type="Gene3D" id="3.30.420.150">
    <property type="entry name" value="Exopolyphosphatase. Domain 2"/>
    <property type="match status" value="1"/>
</dbReference>
<feature type="non-terminal residue" evidence="5">
    <location>
        <position position="1"/>
    </location>
</feature>
<dbReference type="GO" id="GO:0046036">
    <property type="term" value="P:CTP metabolic process"/>
    <property type="evidence" value="ECO:0007669"/>
    <property type="project" value="TreeGrafter"/>
</dbReference>
<accession>Q4SCM2</accession>
<dbReference type="AlphaFoldDB" id="Q4SCM2"/>
<evidence type="ECO:0000256" key="4">
    <source>
        <dbReference type="SAM" id="Phobius"/>
    </source>
</evidence>
<dbReference type="GO" id="GO:0005794">
    <property type="term" value="C:Golgi apparatus"/>
    <property type="evidence" value="ECO:0007669"/>
    <property type="project" value="TreeGrafter"/>
</dbReference>
<keyword evidence="4" id="KW-0472">Membrane</keyword>
<reference evidence="5" key="1">
    <citation type="journal article" date="2004" name="Nature">
        <title>Genome duplication in the teleost fish Tetraodon nigroviridis reveals the early vertebrate proto-karyotype.</title>
        <authorList>
            <person name="Jaillon O."/>
            <person name="Aury J.-M."/>
            <person name="Brunet F."/>
            <person name="Petit J.-L."/>
            <person name="Stange-Thomann N."/>
            <person name="Mauceli E."/>
            <person name="Bouneau L."/>
            <person name="Fischer C."/>
            <person name="Ozouf-Costaz C."/>
            <person name="Bernot A."/>
            <person name="Nicaud S."/>
            <person name="Jaffe D."/>
            <person name="Fisher S."/>
            <person name="Lutfalla G."/>
            <person name="Dossat C."/>
            <person name="Segurens B."/>
            <person name="Dasilva C."/>
            <person name="Salanoubat M."/>
            <person name="Levy M."/>
            <person name="Boudet N."/>
            <person name="Castellano S."/>
            <person name="Anthouard V."/>
            <person name="Jubin C."/>
            <person name="Castelli V."/>
            <person name="Katinka M."/>
            <person name="Vacherie B."/>
            <person name="Biemont C."/>
            <person name="Skalli Z."/>
            <person name="Cattolico L."/>
            <person name="Poulain J."/>
            <person name="De Berardinis V."/>
            <person name="Cruaud C."/>
            <person name="Duprat S."/>
            <person name="Brottier P."/>
            <person name="Coutanceau J.-P."/>
            <person name="Gouzy J."/>
            <person name="Parra G."/>
            <person name="Lardier G."/>
            <person name="Chapple C."/>
            <person name="McKernan K.J."/>
            <person name="McEwan P."/>
            <person name="Bosak S."/>
            <person name="Kellis M."/>
            <person name="Volff J.-N."/>
            <person name="Guigo R."/>
            <person name="Zody M.C."/>
            <person name="Mesirov J."/>
            <person name="Lindblad-Toh K."/>
            <person name="Birren B."/>
            <person name="Nusbaum C."/>
            <person name="Kahn D."/>
            <person name="Robinson-Rechavi M."/>
            <person name="Laudet V."/>
            <person name="Schachter V."/>
            <person name="Quetier F."/>
            <person name="Saurin W."/>
            <person name="Scarpelli C."/>
            <person name="Wincker P."/>
            <person name="Lander E.S."/>
            <person name="Weissenbach J."/>
            <person name="Roest Crollius H."/>
        </authorList>
    </citation>
    <scope>NUCLEOTIDE SEQUENCE [LARGE SCALE GENOMIC DNA]</scope>
</reference>
<feature type="transmembrane region" description="Helical" evidence="4">
    <location>
        <begin position="235"/>
        <end position="258"/>
    </location>
</feature>
<dbReference type="GO" id="GO:0045134">
    <property type="term" value="F:UDP phosphatase activity"/>
    <property type="evidence" value="ECO:0007669"/>
    <property type="project" value="TreeGrafter"/>
</dbReference>
<dbReference type="GO" id="GO:0006256">
    <property type="term" value="P:UDP catabolic process"/>
    <property type="evidence" value="ECO:0007669"/>
    <property type="project" value="TreeGrafter"/>
</dbReference>
<reference evidence="5" key="2">
    <citation type="submission" date="2004-02" db="EMBL/GenBank/DDBJ databases">
        <authorList>
            <consortium name="Genoscope"/>
            <consortium name="Whitehead Institute Centre for Genome Research"/>
        </authorList>
    </citation>
    <scope>NUCLEOTIDE SEQUENCE</scope>
</reference>
<keyword evidence="2" id="KW-0378">Hydrolase</keyword>
<dbReference type="KEGG" id="tng:GSTEN00020435G001"/>
<dbReference type="GO" id="GO:0004382">
    <property type="term" value="F:GDP phosphatase activity"/>
    <property type="evidence" value="ECO:0007669"/>
    <property type="project" value="TreeGrafter"/>
</dbReference>
<evidence type="ECO:0000256" key="3">
    <source>
        <dbReference type="PIRSR" id="PIRSR600407-1"/>
    </source>
</evidence>
<keyword evidence="4" id="KW-1133">Transmembrane helix</keyword>
<feature type="transmembrane region" description="Helical" evidence="4">
    <location>
        <begin position="35"/>
        <end position="53"/>
    </location>
</feature>
<dbReference type="GO" id="GO:0017111">
    <property type="term" value="F:ribonucleoside triphosphate phosphatase activity"/>
    <property type="evidence" value="ECO:0007669"/>
    <property type="project" value="TreeGrafter"/>
</dbReference>